<dbReference type="EMBL" id="JAWWNJ010000215">
    <property type="protein sequence ID" value="KAK6971310.1"/>
    <property type="molecule type" value="Genomic_DNA"/>
</dbReference>
<organism evidence="1 2">
    <name type="scientific">Favolaschia claudopus</name>
    <dbReference type="NCBI Taxonomy" id="2862362"/>
    <lineage>
        <taxon>Eukaryota</taxon>
        <taxon>Fungi</taxon>
        <taxon>Dikarya</taxon>
        <taxon>Basidiomycota</taxon>
        <taxon>Agaricomycotina</taxon>
        <taxon>Agaricomycetes</taxon>
        <taxon>Agaricomycetidae</taxon>
        <taxon>Agaricales</taxon>
        <taxon>Marasmiineae</taxon>
        <taxon>Mycenaceae</taxon>
        <taxon>Favolaschia</taxon>
    </lineage>
</organism>
<gene>
    <name evidence="1" type="ORF">R3P38DRAFT_723202</name>
</gene>
<dbReference type="Proteomes" id="UP001362999">
    <property type="component" value="Unassembled WGS sequence"/>
</dbReference>
<evidence type="ECO:0000313" key="1">
    <source>
        <dbReference type="EMBL" id="KAK6971310.1"/>
    </source>
</evidence>
<name>A0AAV9Z427_9AGAR</name>
<dbReference type="AlphaFoldDB" id="A0AAV9Z427"/>
<protein>
    <submittedName>
        <fullName evidence="1">Uncharacterized protein</fullName>
    </submittedName>
</protein>
<keyword evidence="2" id="KW-1185">Reference proteome</keyword>
<sequence>MLRGKREDTLRSAKRKTLEGLSALCAALQKERPPLPPSTAYKTTVTPQTRYSRRISRRFRFPCARAHRQCQRDLRRHHDRAVASISFFPPCLSPCASYRSLDRSIPSVSLPLACVIWLKGWSISRRVHRAPVSRRANHEYLLLRVGLPHTLDTIRLLPLALTLSANPQSSLASPCLYRRRCRPSRDRFWAPWGRSKFRHYRSGGDAGSPPAI</sequence>
<proteinExistence type="predicted"/>
<accession>A0AAV9Z427</accession>
<comment type="caution">
    <text evidence="1">The sequence shown here is derived from an EMBL/GenBank/DDBJ whole genome shotgun (WGS) entry which is preliminary data.</text>
</comment>
<reference evidence="1 2" key="1">
    <citation type="journal article" date="2024" name="J Genomics">
        <title>Draft genome sequencing and assembly of Favolaschia claudopus CIRM-BRFM 2984 isolated from oak limbs.</title>
        <authorList>
            <person name="Navarro D."/>
            <person name="Drula E."/>
            <person name="Chaduli D."/>
            <person name="Cazenave R."/>
            <person name="Ahrendt S."/>
            <person name="Wang J."/>
            <person name="Lipzen A."/>
            <person name="Daum C."/>
            <person name="Barry K."/>
            <person name="Grigoriev I.V."/>
            <person name="Favel A."/>
            <person name="Rosso M.N."/>
            <person name="Martin F."/>
        </authorList>
    </citation>
    <scope>NUCLEOTIDE SEQUENCE [LARGE SCALE GENOMIC DNA]</scope>
    <source>
        <strain evidence="1 2">CIRM-BRFM 2984</strain>
    </source>
</reference>
<evidence type="ECO:0000313" key="2">
    <source>
        <dbReference type="Proteomes" id="UP001362999"/>
    </source>
</evidence>